<comment type="caution">
    <text evidence="1">The sequence shown here is derived from an EMBL/GenBank/DDBJ whole genome shotgun (WGS) entry which is preliminary data.</text>
</comment>
<dbReference type="Gene3D" id="3.40.50.720">
    <property type="entry name" value="NAD(P)-binding Rossmann-like Domain"/>
    <property type="match status" value="1"/>
</dbReference>
<dbReference type="PANTHER" id="PTHR43162:SF1">
    <property type="entry name" value="PRESTALK A DIFFERENTIATION PROTEIN A"/>
    <property type="match status" value="1"/>
</dbReference>
<name>A0ABR7SGZ3_9ACTN</name>
<organism evidence="1 2">
    <name type="scientific">Streptomyces polyasparticus</name>
    <dbReference type="NCBI Taxonomy" id="2767826"/>
    <lineage>
        <taxon>Bacteria</taxon>
        <taxon>Bacillati</taxon>
        <taxon>Actinomycetota</taxon>
        <taxon>Actinomycetes</taxon>
        <taxon>Kitasatosporales</taxon>
        <taxon>Streptomycetaceae</taxon>
        <taxon>Streptomyces</taxon>
    </lineage>
</organism>
<sequence>MAALVLTGDGHTGKVHTLTGPKALTHAQIADGLGKAAGHEVVYRDVPPEQTRQAMIGAGVDAWTVEGLLELFENYRAGKAAHVTDTVPRLLGRPARILADFATAHAGLFR</sequence>
<dbReference type="InterPro" id="IPR051604">
    <property type="entry name" value="Ergot_Alk_Oxidoreductase"/>
</dbReference>
<dbReference type="Gene3D" id="3.90.25.10">
    <property type="entry name" value="UDP-galactose 4-epimerase, domain 1"/>
    <property type="match status" value="1"/>
</dbReference>
<evidence type="ECO:0008006" key="3">
    <source>
        <dbReference type="Google" id="ProtNLM"/>
    </source>
</evidence>
<dbReference type="InterPro" id="IPR036291">
    <property type="entry name" value="NAD(P)-bd_dom_sf"/>
</dbReference>
<dbReference type="PANTHER" id="PTHR43162">
    <property type="match status" value="1"/>
</dbReference>
<dbReference type="RefSeq" id="WP_187815249.1">
    <property type="nucleotide sequence ID" value="NZ_JACTVJ010000010.1"/>
</dbReference>
<evidence type="ECO:0000313" key="2">
    <source>
        <dbReference type="Proteomes" id="UP000642284"/>
    </source>
</evidence>
<dbReference type="SUPFAM" id="SSF51735">
    <property type="entry name" value="NAD(P)-binding Rossmann-fold domains"/>
    <property type="match status" value="1"/>
</dbReference>
<dbReference type="Proteomes" id="UP000642284">
    <property type="component" value="Unassembled WGS sequence"/>
</dbReference>
<protein>
    <recommendedName>
        <fullName evidence="3">NmrA-like domain-containing protein</fullName>
    </recommendedName>
</protein>
<gene>
    <name evidence="1" type="ORF">H9Y04_19700</name>
</gene>
<evidence type="ECO:0000313" key="1">
    <source>
        <dbReference type="EMBL" id="MBC9714781.1"/>
    </source>
</evidence>
<reference evidence="1 2" key="1">
    <citation type="submission" date="2020-08" db="EMBL/GenBank/DDBJ databases">
        <title>Genemic of Streptomyces polyaspartic.</title>
        <authorList>
            <person name="Liu W."/>
        </authorList>
    </citation>
    <scope>NUCLEOTIDE SEQUENCE [LARGE SCALE GENOMIC DNA]</scope>
    <source>
        <strain evidence="1 2">TRM66268-LWL</strain>
    </source>
</reference>
<proteinExistence type="predicted"/>
<keyword evidence="2" id="KW-1185">Reference proteome</keyword>
<accession>A0ABR7SGZ3</accession>
<dbReference type="EMBL" id="JACTVJ010000010">
    <property type="protein sequence ID" value="MBC9714781.1"/>
    <property type="molecule type" value="Genomic_DNA"/>
</dbReference>